<dbReference type="EMBL" id="BAAAUD010000020">
    <property type="protein sequence ID" value="GAA2935551.1"/>
    <property type="molecule type" value="Genomic_DNA"/>
</dbReference>
<dbReference type="RefSeq" id="WP_344493683.1">
    <property type="nucleotide sequence ID" value="NZ_BAAAUD010000020.1"/>
</dbReference>
<evidence type="ECO:0000256" key="1">
    <source>
        <dbReference type="SAM" id="MobiDB-lite"/>
    </source>
</evidence>
<accession>A0ABP6JM48</accession>
<proteinExistence type="predicted"/>
<dbReference type="Proteomes" id="UP001500403">
    <property type="component" value="Unassembled WGS sequence"/>
</dbReference>
<keyword evidence="3" id="KW-1185">Reference proteome</keyword>
<evidence type="ECO:0008006" key="4">
    <source>
        <dbReference type="Google" id="ProtNLM"/>
    </source>
</evidence>
<evidence type="ECO:0000313" key="2">
    <source>
        <dbReference type="EMBL" id="GAA2935551.1"/>
    </source>
</evidence>
<sequence length="362" mass="38522">MTGATVRIDGDGLLLPGGVRVRFVRTLRLPEKGTHPLPPGLGDFPLRRVEDYAGTVPREWSARGGVMLPVYLREAMWLSFAGTAEPGALQVGVGKVCAVSGRQWSGRLSRNPQNYLVLPRQPWLDGINSGRGTVRQFVAVPLGTGATVEGQVTGEEKWGGLQLQAWPLKGGPLAAWRDEQRRAEEQRRAAEQSALAEAPGLTAVFGAAAPGAVTPGPALMSAGPGSRPGGAPRPRAAAMGLGVGGSMRQEVCTDDRPASDWADEPSGRVFVHLVAPPDWRRITGEEPPPSPVDRAAYTRAGLPWFDYYDADGEDLAATDTLGDVKPVGEWLGEDHTPWQQPSPHQVKPLGDAPGKPVADGDW</sequence>
<feature type="region of interest" description="Disordered" evidence="1">
    <location>
        <begin position="326"/>
        <end position="362"/>
    </location>
</feature>
<evidence type="ECO:0000313" key="3">
    <source>
        <dbReference type="Proteomes" id="UP001500403"/>
    </source>
</evidence>
<organism evidence="2 3">
    <name type="scientific">Streptomyces enissocaesilis</name>
    <dbReference type="NCBI Taxonomy" id="332589"/>
    <lineage>
        <taxon>Bacteria</taxon>
        <taxon>Bacillati</taxon>
        <taxon>Actinomycetota</taxon>
        <taxon>Actinomycetes</taxon>
        <taxon>Kitasatosporales</taxon>
        <taxon>Streptomycetaceae</taxon>
        <taxon>Streptomyces</taxon>
        <taxon>Streptomyces rochei group</taxon>
    </lineage>
</organism>
<protein>
    <recommendedName>
        <fullName evidence="4">Integral membrane protein</fullName>
    </recommendedName>
</protein>
<gene>
    <name evidence="2" type="ORF">GCM10010446_20730</name>
</gene>
<name>A0ABP6JM48_9ACTN</name>
<comment type="caution">
    <text evidence="2">The sequence shown here is derived from an EMBL/GenBank/DDBJ whole genome shotgun (WGS) entry which is preliminary data.</text>
</comment>
<reference evidence="3" key="1">
    <citation type="journal article" date="2019" name="Int. J. Syst. Evol. Microbiol.">
        <title>The Global Catalogue of Microorganisms (GCM) 10K type strain sequencing project: providing services to taxonomists for standard genome sequencing and annotation.</title>
        <authorList>
            <consortium name="The Broad Institute Genomics Platform"/>
            <consortium name="The Broad Institute Genome Sequencing Center for Infectious Disease"/>
            <person name="Wu L."/>
            <person name="Ma J."/>
        </authorList>
    </citation>
    <scope>NUCLEOTIDE SEQUENCE [LARGE SCALE GENOMIC DNA]</scope>
    <source>
        <strain evidence="3">JCM 9088</strain>
    </source>
</reference>